<gene>
    <name evidence="2" type="ORF">CA834_11560</name>
</gene>
<dbReference type="InterPro" id="IPR001296">
    <property type="entry name" value="Glyco_trans_1"/>
</dbReference>
<accession>A0A265UQJ5</accession>
<reference evidence="2 3" key="1">
    <citation type="submission" date="2017-05" db="EMBL/GenBank/DDBJ databases">
        <title>The draft genome sequence of Idiomarina salinarum WNB302.</title>
        <authorList>
            <person name="Sun Y."/>
            <person name="Chen B."/>
            <person name="Du Z."/>
        </authorList>
    </citation>
    <scope>NUCLEOTIDE SEQUENCE [LARGE SCALE GENOMIC DNA]</scope>
    <source>
        <strain evidence="2 3">WNB302</strain>
    </source>
</reference>
<proteinExistence type="predicted"/>
<dbReference type="Proteomes" id="UP000216840">
    <property type="component" value="Unassembled WGS sequence"/>
</dbReference>
<protein>
    <recommendedName>
        <fullName evidence="1">Glycosyl transferase family 1 domain-containing protein</fullName>
    </recommendedName>
</protein>
<dbReference type="Gene3D" id="3.40.50.2000">
    <property type="entry name" value="Glycogen Phosphorylase B"/>
    <property type="match status" value="2"/>
</dbReference>
<dbReference type="EMBL" id="NGJN01000006">
    <property type="protein sequence ID" value="OZV67580.1"/>
    <property type="molecule type" value="Genomic_DNA"/>
</dbReference>
<dbReference type="PANTHER" id="PTHR45947">
    <property type="entry name" value="SULFOQUINOVOSYL TRANSFERASE SQD2"/>
    <property type="match status" value="1"/>
</dbReference>
<organism evidence="2 3">
    <name type="scientific">Winogradskyella aurantia</name>
    <dbReference type="NCBI Taxonomy" id="1915063"/>
    <lineage>
        <taxon>Bacteria</taxon>
        <taxon>Pseudomonadati</taxon>
        <taxon>Bacteroidota</taxon>
        <taxon>Flavobacteriia</taxon>
        <taxon>Flavobacteriales</taxon>
        <taxon>Flavobacteriaceae</taxon>
        <taxon>Winogradskyella</taxon>
    </lineage>
</organism>
<sequence length="391" mass="44322">MNPKILIVGPIGDAGGRELETGFIAETLLEMDCELQIVSTIDYTINSQVFDFIEGHYMSSLNSEVLKKSTWFRMLATLAHLRSNKERPLSAFASNSYAKKLGFKSYALKTLKNLVFEADLVFFCAQLTSAYLNDIAEYASELNKPIVLRTTGNILDCDTKQKDWLEKITLFIHHSQTNANRLSFLKNYNYEIIDQCTFKEDDLLNLTPTKEFRSLLYIGRLSKEKGIEELVSVIKTHKDIGLKLNIVGDGPLGEPLQESCQDIKAIEFFGYQKQDKVIKHIQSCDAIIIPSFEEAGPLVGLEAMAAARLIISTKVGAMPHRLHNTLNQFWFEVGNPKSLLDVITRIKSLTSSEIEEIANQNREQYIADYKKSTIRNLYKNTIFNLILNNSE</sequence>
<evidence type="ECO:0000313" key="3">
    <source>
        <dbReference type="Proteomes" id="UP000216840"/>
    </source>
</evidence>
<comment type="caution">
    <text evidence="2">The sequence shown here is derived from an EMBL/GenBank/DDBJ whole genome shotgun (WGS) entry which is preliminary data.</text>
</comment>
<name>A0A265UQJ5_9FLAO</name>
<evidence type="ECO:0000313" key="2">
    <source>
        <dbReference type="EMBL" id="OZV67580.1"/>
    </source>
</evidence>
<dbReference type="InterPro" id="IPR050194">
    <property type="entry name" value="Glycosyltransferase_grp1"/>
</dbReference>
<dbReference type="GO" id="GO:0016757">
    <property type="term" value="F:glycosyltransferase activity"/>
    <property type="evidence" value="ECO:0007669"/>
    <property type="project" value="InterPro"/>
</dbReference>
<dbReference type="PANTHER" id="PTHR45947:SF3">
    <property type="entry name" value="SULFOQUINOVOSYL TRANSFERASE SQD2"/>
    <property type="match status" value="1"/>
</dbReference>
<dbReference type="OrthoDB" id="1403340at2"/>
<dbReference type="RefSeq" id="WP_094968876.1">
    <property type="nucleotide sequence ID" value="NZ_NGJN01000006.1"/>
</dbReference>
<evidence type="ECO:0000259" key="1">
    <source>
        <dbReference type="Pfam" id="PF00534"/>
    </source>
</evidence>
<keyword evidence="3" id="KW-1185">Reference proteome</keyword>
<dbReference type="Pfam" id="PF00534">
    <property type="entry name" value="Glycos_transf_1"/>
    <property type="match status" value="1"/>
</dbReference>
<dbReference type="SUPFAM" id="SSF53756">
    <property type="entry name" value="UDP-Glycosyltransferase/glycogen phosphorylase"/>
    <property type="match status" value="1"/>
</dbReference>
<dbReference type="AlphaFoldDB" id="A0A265UQJ5"/>
<dbReference type="CDD" id="cd03801">
    <property type="entry name" value="GT4_PimA-like"/>
    <property type="match status" value="1"/>
</dbReference>
<feature type="domain" description="Glycosyl transferase family 1" evidence="1">
    <location>
        <begin position="211"/>
        <end position="350"/>
    </location>
</feature>